<accession>A0A9J6EZ04</accession>
<organism evidence="1 2">
    <name type="scientific">Rhipicephalus microplus</name>
    <name type="common">Cattle tick</name>
    <name type="synonym">Boophilus microplus</name>
    <dbReference type="NCBI Taxonomy" id="6941"/>
    <lineage>
        <taxon>Eukaryota</taxon>
        <taxon>Metazoa</taxon>
        <taxon>Ecdysozoa</taxon>
        <taxon>Arthropoda</taxon>
        <taxon>Chelicerata</taxon>
        <taxon>Arachnida</taxon>
        <taxon>Acari</taxon>
        <taxon>Parasitiformes</taxon>
        <taxon>Ixodida</taxon>
        <taxon>Ixodoidea</taxon>
        <taxon>Ixodidae</taxon>
        <taxon>Rhipicephalinae</taxon>
        <taxon>Rhipicephalus</taxon>
        <taxon>Boophilus</taxon>
    </lineage>
</organism>
<dbReference type="Proteomes" id="UP000821866">
    <property type="component" value="Chromosome 1"/>
</dbReference>
<evidence type="ECO:0000313" key="2">
    <source>
        <dbReference type="Proteomes" id="UP000821866"/>
    </source>
</evidence>
<keyword evidence="2" id="KW-1185">Reference proteome</keyword>
<reference evidence="1" key="2">
    <citation type="submission" date="2021-09" db="EMBL/GenBank/DDBJ databases">
        <authorList>
            <person name="Jia N."/>
            <person name="Wang J."/>
            <person name="Shi W."/>
            <person name="Du L."/>
            <person name="Sun Y."/>
            <person name="Zhan W."/>
            <person name="Jiang J."/>
            <person name="Wang Q."/>
            <person name="Zhang B."/>
            <person name="Ji P."/>
            <person name="Sakyi L.B."/>
            <person name="Cui X."/>
            <person name="Yuan T."/>
            <person name="Jiang B."/>
            <person name="Yang W."/>
            <person name="Lam T.T.-Y."/>
            <person name="Chang Q."/>
            <person name="Ding S."/>
            <person name="Wang X."/>
            <person name="Zhu J."/>
            <person name="Ruan X."/>
            <person name="Zhao L."/>
            <person name="Wei J."/>
            <person name="Que T."/>
            <person name="Du C."/>
            <person name="Cheng J."/>
            <person name="Dai P."/>
            <person name="Han X."/>
            <person name="Huang E."/>
            <person name="Gao Y."/>
            <person name="Liu J."/>
            <person name="Shao H."/>
            <person name="Ye R."/>
            <person name="Li L."/>
            <person name="Wei W."/>
            <person name="Wang X."/>
            <person name="Wang C."/>
            <person name="Huo Q."/>
            <person name="Li W."/>
            <person name="Guo W."/>
            <person name="Chen H."/>
            <person name="Chen S."/>
            <person name="Zhou L."/>
            <person name="Zhou L."/>
            <person name="Ni X."/>
            <person name="Tian J."/>
            <person name="Zhou Y."/>
            <person name="Sheng Y."/>
            <person name="Liu T."/>
            <person name="Pan Y."/>
            <person name="Xia L."/>
            <person name="Li J."/>
            <person name="Zhao F."/>
            <person name="Cao W."/>
        </authorList>
    </citation>
    <scope>NUCLEOTIDE SEQUENCE</scope>
    <source>
        <strain evidence="1">Rmic-2018</strain>
        <tissue evidence="1">Larvae</tissue>
    </source>
</reference>
<reference evidence="1" key="1">
    <citation type="journal article" date="2020" name="Cell">
        <title>Large-Scale Comparative Analyses of Tick Genomes Elucidate Their Genetic Diversity and Vector Capacities.</title>
        <authorList>
            <consortium name="Tick Genome and Microbiome Consortium (TIGMIC)"/>
            <person name="Jia N."/>
            <person name="Wang J."/>
            <person name="Shi W."/>
            <person name="Du L."/>
            <person name="Sun Y."/>
            <person name="Zhan W."/>
            <person name="Jiang J.F."/>
            <person name="Wang Q."/>
            <person name="Zhang B."/>
            <person name="Ji P."/>
            <person name="Bell-Sakyi L."/>
            <person name="Cui X.M."/>
            <person name="Yuan T.T."/>
            <person name="Jiang B.G."/>
            <person name="Yang W.F."/>
            <person name="Lam T.T."/>
            <person name="Chang Q.C."/>
            <person name="Ding S.J."/>
            <person name="Wang X.J."/>
            <person name="Zhu J.G."/>
            <person name="Ruan X.D."/>
            <person name="Zhao L."/>
            <person name="Wei J.T."/>
            <person name="Ye R.Z."/>
            <person name="Que T.C."/>
            <person name="Du C.H."/>
            <person name="Zhou Y.H."/>
            <person name="Cheng J.X."/>
            <person name="Dai P.F."/>
            <person name="Guo W.B."/>
            <person name="Han X.H."/>
            <person name="Huang E.J."/>
            <person name="Li L.F."/>
            <person name="Wei W."/>
            <person name="Gao Y.C."/>
            <person name="Liu J.Z."/>
            <person name="Shao H.Z."/>
            <person name="Wang X."/>
            <person name="Wang C.C."/>
            <person name="Yang T.C."/>
            <person name="Huo Q.B."/>
            <person name="Li W."/>
            <person name="Chen H.Y."/>
            <person name="Chen S.E."/>
            <person name="Zhou L.G."/>
            <person name="Ni X.B."/>
            <person name="Tian J.H."/>
            <person name="Sheng Y."/>
            <person name="Liu T."/>
            <person name="Pan Y.S."/>
            <person name="Xia L.Y."/>
            <person name="Li J."/>
            <person name="Zhao F."/>
            <person name="Cao W.C."/>
        </authorList>
    </citation>
    <scope>NUCLEOTIDE SEQUENCE</scope>
    <source>
        <strain evidence="1">Rmic-2018</strain>
    </source>
</reference>
<dbReference type="EMBL" id="JABSTU010000001">
    <property type="protein sequence ID" value="KAH8039447.1"/>
    <property type="molecule type" value="Genomic_DNA"/>
</dbReference>
<comment type="caution">
    <text evidence="1">The sequence shown here is derived from an EMBL/GenBank/DDBJ whole genome shotgun (WGS) entry which is preliminary data.</text>
</comment>
<name>A0A9J6EZ04_RHIMP</name>
<gene>
    <name evidence="1" type="ORF">HPB51_007325</name>
</gene>
<dbReference type="AlphaFoldDB" id="A0A9J6EZ04"/>
<evidence type="ECO:0000313" key="1">
    <source>
        <dbReference type="EMBL" id="KAH8039447.1"/>
    </source>
</evidence>
<dbReference type="InterPro" id="IPR012674">
    <property type="entry name" value="Calycin"/>
</dbReference>
<dbReference type="SUPFAM" id="SSF50814">
    <property type="entry name" value="Lipocalins"/>
    <property type="match status" value="1"/>
</dbReference>
<proteinExistence type="predicted"/>
<sequence>MRQAYFELFNGFDSFSSGRQIAGKYWLEIATHPAIPQCTVRVYYPRRAVMMWYQTNGYGGVVTKKRQYSFLLHNDVQLLQRNGQFFQQILDTDNQSWALVHVCSTNGKGNTMRADGISKILFTTLEPWNMIPVEIQQRITMALHTAGLPELPLIQSNCVPHRELVPYYSY</sequence>
<protein>
    <submittedName>
        <fullName evidence="1">Uncharacterized protein</fullName>
    </submittedName>
</protein>
<dbReference type="VEuPathDB" id="VectorBase:LOC119163449"/>